<reference evidence="3" key="1">
    <citation type="journal article" date="2013" name="Genome Res.">
        <title>A second-generation assembly of the Drosophila simulans genome provides new insights into patterns of lineage-specific divergence.</title>
        <authorList>
            <person name="Hu T.T."/>
            <person name="Eisen M.B."/>
            <person name="Thornton K.R."/>
            <person name="Andolfatto P."/>
        </authorList>
    </citation>
    <scope>NUCLEOTIDE SEQUENCE [LARGE SCALE GENOMIC DNA]</scope>
    <source>
        <strain evidence="3">W501</strain>
    </source>
</reference>
<dbReference type="PANTHER" id="PTHR47771:SF12">
    <property type="entry name" value="HL02234P-RELATED"/>
    <property type="match status" value="1"/>
</dbReference>
<dbReference type="Proteomes" id="UP000035880">
    <property type="component" value="Chromosome 2L"/>
</dbReference>
<evidence type="ECO:0000256" key="1">
    <source>
        <dbReference type="SAM" id="MobiDB-lite"/>
    </source>
</evidence>
<accession>A0A0J9QZY9</accession>
<evidence type="ECO:0000256" key="2">
    <source>
        <dbReference type="SAM" id="Phobius"/>
    </source>
</evidence>
<proteinExistence type="predicted"/>
<dbReference type="KEGG" id="dsi:Dsimw501_GD28995"/>
<name>A0A0J9QZY9_DROSI</name>
<reference evidence="3" key="2">
    <citation type="submission" date="2014-06" db="EMBL/GenBank/DDBJ databases">
        <authorList>
            <person name="Hu T."/>
            <person name="Eisen M.B."/>
            <person name="Thornton K.R."/>
            <person name="Andolfatto P."/>
        </authorList>
    </citation>
    <scope>NUCLEOTIDE SEQUENCE</scope>
    <source>
        <strain evidence="3">W501</strain>
    </source>
</reference>
<keyword evidence="2" id="KW-0812">Transmembrane</keyword>
<feature type="region of interest" description="Disordered" evidence="1">
    <location>
        <begin position="156"/>
        <end position="175"/>
    </location>
</feature>
<dbReference type="PANTHER" id="PTHR47771">
    <property type="entry name" value="LD27203P-RELATED"/>
    <property type="match status" value="1"/>
</dbReference>
<organism evidence="3">
    <name type="scientific">Drosophila simulans</name>
    <name type="common">Fruit fly</name>
    <dbReference type="NCBI Taxonomy" id="7240"/>
    <lineage>
        <taxon>Eukaryota</taxon>
        <taxon>Metazoa</taxon>
        <taxon>Ecdysozoa</taxon>
        <taxon>Arthropoda</taxon>
        <taxon>Hexapoda</taxon>
        <taxon>Insecta</taxon>
        <taxon>Pterygota</taxon>
        <taxon>Neoptera</taxon>
        <taxon>Endopterygota</taxon>
        <taxon>Diptera</taxon>
        <taxon>Brachycera</taxon>
        <taxon>Muscomorpha</taxon>
        <taxon>Ephydroidea</taxon>
        <taxon>Drosophilidae</taxon>
        <taxon>Drosophila</taxon>
        <taxon>Sophophora</taxon>
    </lineage>
</organism>
<feature type="region of interest" description="Disordered" evidence="1">
    <location>
        <begin position="95"/>
        <end position="114"/>
    </location>
</feature>
<dbReference type="AlphaFoldDB" id="A0A0J9QZY9"/>
<dbReference type="OrthoDB" id="371494at2759"/>
<keyword evidence="2" id="KW-1133">Transmembrane helix</keyword>
<dbReference type="EMBL" id="CM002910">
    <property type="protein sequence ID" value="KMY89478.1"/>
    <property type="molecule type" value="Genomic_DNA"/>
</dbReference>
<dbReference type="Bgee" id="FBgn0270285">
    <property type="expression patterns" value="Expressed in female reproductive system and 1 other cell type or tissue"/>
</dbReference>
<keyword evidence="2" id="KW-0472">Membrane</keyword>
<gene>
    <name evidence="3" type="primary">Dsim\GD28995</name>
    <name evidence="3" type="ORF">Dsimw501_GD28995</name>
</gene>
<reference evidence="3" key="3">
    <citation type="submission" date="2015-04" db="EMBL/GenBank/DDBJ databases">
        <authorList>
            <consortium name="FlyBase"/>
        </authorList>
    </citation>
    <scope>NUCLEOTIDE SEQUENCE</scope>
    <source>
        <strain evidence="3">W501</strain>
    </source>
</reference>
<protein>
    <submittedName>
        <fullName evidence="3">Uncharacterized protein</fullName>
    </submittedName>
</protein>
<sequence length="605" mass="70086">MKCIECTNFKLRNFLLHILVMFRAHINTFFDWLKSFLLKALIKPLQIQARLYTFQKMNPLLTLIPGYLFITLIIIGSTAHSNSYAVNKTSSVESGEWSYPEYGKGSTHNSGRRPEKLDLQHYNRETERNVTLRRGVKNYQKQGDKITRHKLKYKPSGARRKNVSPHYSDESTESRHYHTFEEIHEHIDEDDGQYQASEQVGTQAILHEHVEQSGKKDAKRMKVKIKHHHHHHHHNHIKELIKTVPQPYPVEKVVHVPIEKIVEKIVHVPKLVNVTVEKIVHVPIEKIVEKVIHIPKPVQVPKPYVVEKIIEKIVHVPKPYPVLRTVPYPVEIKVPVHLEKKVPVPYKVEVERKVPVYIRSSEPYKFESSSIYESYPRGEEFKFNMEMDHPPPREHEPSSLPSSNYYNRIYKSRELDHPPRMEDYQSSVPTQLKHDYATKSTPDQQFKHEYVTKSTIDPQFKHDYVTKSSIDPQFKPDYITKSSIDPQFKHDYVTKSSFESQYNQEYVPKTSIESTSPGRDGVSLKLVGPPTPFNITGKDLETANSAPDFVNSSNVDLSPQESANAYRGMPFSIPFQFVQLQPMAFQSPIHVELPIQSPSAEAAQK</sequence>
<evidence type="ECO:0000313" key="3">
    <source>
        <dbReference type="EMBL" id="KMY89478.1"/>
    </source>
</evidence>
<feature type="transmembrane region" description="Helical" evidence="2">
    <location>
        <begin position="60"/>
        <end position="79"/>
    </location>
</feature>